<dbReference type="Proteomes" id="UP001194469">
    <property type="component" value="Unassembled WGS sequence"/>
</dbReference>
<reference evidence="3 4" key="1">
    <citation type="submission" date="2019-08" db="EMBL/GenBank/DDBJ databases">
        <authorList>
            <person name="Luo N."/>
        </authorList>
    </citation>
    <scope>NUCLEOTIDE SEQUENCE [LARGE SCALE GENOMIC DNA]</scope>
    <source>
        <strain evidence="3 4">NCIMB 9442</strain>
    </source>
</reference>
<evidence type="ECO:0000256" key="2">
    <source>
        <dbReference type="SAM" id="Phobius"/>
    </source>
</evidence>
<comment type="caution">
    <text evidence="3">The sequence shown here is derived from an EMBL/GenBank/DDBJ whole genome shotgun (WGS) entry which is preliminary data.</text>
</comment>
<dbReference type="EMBL" id="VRYY01000281">
    <property type="protein sequence ID" value="MBG3877398.1"/>
    <property type="molecule type" value="Genomic_DNA"/>
</dbReference>
<keyword evidence="2" id="KW-0472">Membrane</keyword>
<organism evidence="3 4">
    <name type="scientific">Nitratidesulfovibrio oxamicus</name>
    <dbReference type="NCBI Taxonomy" id="32016"/>
    <lineage>
        <taxon>Bacteria</taxon>
        <taxon>Pseudomonadati</taxon>
        <taxon>Thermodesulfobacteriota</taxon>
        <taxon>Desulfovibrionia</taxon>
        <taxon>Desulfovibrionales</taxon>
        <taxon>Desulfovibrionaceae</taxon>
        <taxon>Nitratidesulfovibrio</taxon>
    </lineage>
</organism>
<keyword evidence="2" id="KW-0812">Transmembrane</keyword>
<proteinExistence type="predicted"/>
<evidence type="ECO:0000313" key="3">
    <source>
        <dbReference type="EMBL" id="MBG3877398.1"/>
    </source>
</evidence>
<protein>
    <submittedName>
        <fullName evidence="3">DUF3179 domain-containing protein</fullName>
    </submittedName>
</protein>
<evidence type="ECO:0000313" key="4">
    <source>
        <dbReference type="Proteomes" id="UP001194469"/>
    </source>
</evidence>
<keyword evidence="4" id="KW-1185">Reference proteome</keyword>
<feature type="transmembrane region" description="Helical" evidence="2">
    <location>
        <begin position="43"/>
        <end position="66"/>
    </location>
</feature>
<dbReference type="Pfam" id="PF11376">
    <property type="entry name" value="DUF3179"/>
    <property type="match status" value="1"/>
</dbReference>
<feature type="transmembrane region" description="Helical" evidence="2">
    <location>
        <begin position="12"/>
        <end position="31"/>
    </location>
</feature>
<name>A0ABS0J4P0_9BACT</name>
<feature type="region of interest" description="Disordered" evidence="1">
    <location>
        <begin position="401"/>
        <end position="421"/>
    </location>
</feature>
<evidence type="ECO:0000256" key="1">
    <source>
        <dbReference type="SAM" id="MobiDB-lite"/>
    </source>
</evidence>
<dbReference type="InterPro" id="IPR021516">
    <property type="entry name" value="DUF3179"/>
</dbReference>
<keyword evidence="2" id="KW-1133">Transmembrane helix</keyword>
<sequence>MRQRMQPYGIIFPPHCTVPAILSGLLARAYLFQRGGLSQRGRLPRLGGLVCACLAALLCLTLPATAGPRNDDDLKQLTASLLETKIKPDAIPALYRPEYTSTISAALSLEDPEPVFVVRLPDGPRIYPQRIMVWHEVVNEVVGDATYCITYSPLTGVLAAYKGQAGRFMTTFGVDGRLLYNNTVLFDRATGSLWSQLLGIAIDGPMRGKVLQRIPAWWTTWGVARAAMPDAKVLATPTAIRRSYGKDPYGSYLLPGTYYDDDRIMHPVPKLDRRMKSKTPILGMDVQGQQLAIDVATLRKNGVANIDQGPTPLLAVVDRRLDVIRVYDRTVWSKPATFALKKGSPNRLVDTESGSEWSIDGKAEAGPMKGAVLNELIPVNAMWFAWSSFHPATLVVPSSDAWPAPPQSQPQLNLPGLAPFQ</sequence>
<accession>A0ABS0J4P0</accession>
<gene>
    <name evidence="3" type="ORF">FVW20_10290</name>
</gene>